<sequence length="38" mass="4527">MELGLLRALRPLKSEIGDWPWWMTGPVRFFRRRNGRAG</sequence>
<organism evidence="1 2">
    <name type="scientific">Actinoplanes italicus</name>
    <dbReference type="NCBI Taxonomy" id="113567"/>
    <lineage>
        <taxon>Bacteria</taxon>
        <taxon>Bacillati</taxon>
        <taxon>Actinomycetota</taxon>
        <taxon>Actinomycetes</taxon>
        <taxon>Micromonosporales</taxon>
        <taxon>Micromonosporaceae</taxon>
        <taxon>Actinoplanes</taxon>
    </lineage>
</organism>
<gene>
    <name evidence="1" type="ORF">CLV67_104534</name>
</gene>
<accession>A0A2T0KHU6</accession>
<reference evidence="1 2" key="1">
    <citation type="submission" date="2018-03" db="EMBL/GenBank/DDBJ databases">
        <title>Genomic Encyclopedia of Archaeal and Bacterial Type Strains, Phase II (KMG-II): from individual species to whole genera.</title>
        <authorList>
            <person name="Goeker M."/>
        </authorList>
    </citation>
    <scope>NUCLEOTIDE SEQUENCE [LARGE SCALE GENOMIC DNA]</scope>
    <source>
        <strain evidence="1 2">DSM 43146</strain>
    </source>
</reference>
<proteinExistence type="predicted"/>
<comment type="caution">
    <text evidence="1">The sequence shown here is derived from an EMBL/GenBank/DDBJ whole genome shotgun (WGS) entry which is preliminary data.</text>
</comment>
<dbReference type="EMBL" id="PVMZ01000004">
    <property type="protein sequence ID" value="PRX23006.1"/>
    <property type="molecule type" value="Genomic_DNA"/>
</dbReference>
<name>A0A2T0KHU6_9ACTN</name>
<dbReference type="Proteomes" id="UP000239415">
    <property type="component" value="Unassembled WGS sequence"/>
</dbReference>
<keyword evidence="2" id="KW-1185">Reference proteome</keyword>
<protein>
    <submittedName>
        <fullName evidence="1">Uncharacterized protein</fullName>
    </submittedName>
</protein>
<evidence type="ECO:0000313" key="1">
    <source>
        <dbReference type="EMBL" id="PRX23006.1"/>
    </source>
</evidence>
<evidence type="ECO:0000313" key="2">
    <source>
        <dbReference type="Proteomes" id="UP000239415"/>
    </source>
</evidence>
<dbReference type="AlphaFoldDB" id="A0A2T0KHU6"/>